<evidence type="ECO:0000313" key="3">
    <source>
        <dbReference type="Proteomes" id="UP000001194"/>
    </source>
</evidence>
<protein>
    <submittedName>
        <fullName evidence="2">Predicted protein</fullName>
    </submittedName>
</protein>
<dbReference type="GeneID" id="6083798"/>
<keyword evidence="3" id="KW-1185">Reference proteome</keyword>
<dbReference type="KEGG" id="lbc:LACBIDRAFT_333492"/>
<evidence type="ECO:0000256" key="1">
    <source>
        <dbReference type="SAM" id="MobiDB-lite"/>
    </source>
</evidence>
<dbReference type="Proteomes" id="UP000001194">
    <property type="component" value="Unassembled WGS sequence"/>
</dbReference>
<organism evidence="3">
    <name type="scientific">Laccaria bicolor (strain S238N-H82 / ATCC MYA-4686)</name>
    <name type="common">Bicoloured deceiver</name>
    <name type="synonym">Laccaria laccata var. bicolor</name>
    <dbReference type="NCBI Taxonomy" id="486041"/>
    <lineage>
        <taxon>Eukaryota</taxon>
        <taxon>Fungi</taxon>
        <taxon>Dikarya</taxon>
        <taxon>Basidiomycota</taxon>
        <taxon>Agaricomycotina</taxon>
        <taxon>Agaricomycetes</taxon>
        <taxon>Agaricomycetidae</taxon>
        <taxon>Agaricales</taxon>
        <taxon>Agaricineae</taxon>
        <taxon>Hydnangiaceae</taxon>
        <taxon>Laccaria</taxon>
    </lineage>
</organism>
<dbReference type="HOGENOM" id="CLU_036103_0_0_1"/>
<gene>
    <name evidence="2" type="ORF">LACBIDRAFT_333492</name>
</gene>
<feature type="region of interest" description="Disordered" evidence="1">
    <location>
        <begin position="221"/>
        <end position="243"/>
    </location>
</feature>
<reference evidence="2 3" key="1">
    <citation type="journal article" date="2008" name="Nature">
        <title>The genome of Laccaria bicolor provides insights into mycorrhizal symbiosis.</title>
        <authorList>
            <person name="Martin F."/>
            <person name="Aerts A."/>
            <person name="Ahren D."/>
            <person name="Brun A."/>
            <person name="Danchin E.G.J."/>
            <person name="Duchaussoy F."/>
            <person name="Gibon J."/>
            <person name="Kohler A."/>
            <person name="Lindquist E."/>
            <person name="Pereda V."/>
            <person name="Salamov A."/>
            <person name="Shapiro H.J."/>
            <person name="Wuyts J."/>
            <person name="Blaudez D."/>
            <person name="Buee M."/>
            <person name="Brokstein P."/>
            <person name="Canbaeck B."/>
            <person name="Cohen D."/>
            <person name="Courty P.E."/>
            <person name="Coutinho P.M."/>
            <person name="Delaruelle C."/>
            <person name="Detter J.C."/>
            <person name="Deveau A."/>
            <person name="DiFazio S."/>
            <person name="Duplessis S."/>
            <person name="Fraissinet-Tachet L."/>
            <person name="Lucic E."/>
            <person name="Frey-Klett P."/>
            <person name="Fourrey C."/>
            <person name="Feussner I."/>
            <person name="Gay G."/>
            <person name="Grimwood J."/>
            <person name="Hoegger P.J."/>
            <person name="Jain P."/>
            <person name="Kilaru S."/>
            <person name="Labbe J."/>
            <person name="Lin Y.C."/>
            <person name="Legue V."/>
            <person name="Le Tacon F."/>
            <person name="Marmeisse R."/>
            <person name="Melayah D."/>
            <person name="Montanini B."/>
            <person name="Muratet M."/>
            <person name="Nehls U."/>
            <person name="Niculita-Hirzel H."/>
            <person name="Oudot-Le Secq M.P."/>
            <person name="Peter M."/>
            <person name="Quesneville H."/>
            <person name="Rajashekar B."/>
            <person name="Reich M."/>
            <person name="Rouhier N."/>
            <person name="Schmutz J."/>
            <person name="Yin T."/>
            <person name="Chalot M."/>
            <person name="Henrissat B."/>
            <person name="Kuees U."/>
            <person name="Lucas S."/>
            <person name="Van de Peer Y."/>
            <person name="Podila G.K."/>
            <person name="Polle A."/>
            <person name="Pukkila P.J."/>
            <person name="Richardson P.M."/>
            <person name="Rouze P."/>
            <person name="Sanders I.R."/>
            <person name="Stajich J.E."/>
            <person name="Tunlid A."/>
            <person name="Tuskan G."/>
            <person name="Grigoriev I.V."/>
        </authorList>
    </citation>
    <scope>NUCLEOTIDE SEQUENCE [LARGE SCALE GENOMIC DNA]</scope>
    <source>
        <strain evidence="3">S238N-H82 / ATCC MYA-4686</strain>
    </source>
</reference>
<sequence length="515" mass="57429">MPFHISPLSALFLPGLHHCIYEFAAQLVHVATRHVANMFLPVLVLVFELGKVSQDGLGHDGGVLARVLCPSPSPPRRSDPPADIWYLTLDGQPKSTLKEWCHKFKLPVSRNVPQLIDRLHEYSRDDEKWKSLSPVKMHSHKGPRPNAKSQWYQKQSQIRQAALFKSDPAVPPSQALIIHALPIEQSRDLQMAQQVAMVIPWAKNYVKHLPYKPCQPDVVPPSSCPRLSMSGGSSMSVQSPSSPGISAPATSVSVYPSLALPSTSFSSFDMRTPSSDVWEPSDTDMQPPSNLLTQDMSVTAAPSGGNLMEAGSFTIFPLLLALSLVVSGARSVETQSLTLTSGTVLIFTADDIPELAYIRINKDIPLLASMWDDSSSAWSGVSVTTIQGHYVALKFWPKLYRYWKPAAWKAKKGEWFKWKGTREEFKLAFTVNGKLQSYMAIEKAITQARVADDQAVAAKARMEYGVDFNQVFLYWRTHDGAKIIMSKDSTITHHYRHLWGELQQDEEGDFDEDLE</sequence>
<dbReference type="AlphaFoldDB" id="B0DW33"/>
<proteinExistence type="predicted"/>
<dbReference type="InParanoid" id="B0DW33"/>
<name>B0DW33_LACBS</name>
<dbReference type="OrthoDB" id="3049189at2759"/>
<feature type="compositionally biased region" description="Low complexity" evidence="1">
    <location>
        <begin position="228"/>
        <end position="243"/>
    </location>
</feature>
<evidence type="ECO:0000313" key="2">
    <source>
        <dbReference type="EMBL" id="EDR01109.1"/>
    </source>
</evidence>
<dbReference type="RefSeq" id="XP_001888151.1">
    <property type="nucleotide sequence ID" value="XM_001888116.1"/>
</dbReference>
<accession>B0DW33</accession>
<dbReference type="EMBL" id="DS547142">
    <property type="protein sequence ID" value="EDR01109.1"/>
    <property type="molecule type" value="Genomic_DNA"/>
</dbReference>